<dbReference type="Pfam" id="PF02684">
    <property type="entry name" value="LpxB"/>
    <property type="match status" value="1"/>
</dbReference>
<dbReference type="AlphaFoldDB" id="A0AAD0UT49"/>
<comment type="catalytic activity">
    <reaction evidence="9">
        <text>a lipid X + a UDP-2-N,3-O-bis[(3R)-3-hydroxyacyl]-alpha-D-glucosamine = a lipid A disaccharide + UDP + H(+)</text>
        <dbReference type="Rhea" id="RHEA:67828"/>
        <dbReference type="ChEBI" id="CHEBI:15378"/>
        <dbReference type="ChEBI" id="CHEBI:58223"/>
        <dbReference type="ChEBI" id="CHEBI:137748"/>
        <dbReference type="ChEBI" id="CHEBI:176338"/>
        <dbReference type="ChEBI" id="CHEBI:176343"/>
        <dbReference type="EC" id="2.4.1.182"/>
    </reaction>
</comment>
<evidence type="ECO:0000256" key="4">
    <source>
        <dbReference type="ARBA" id="ARBA00022516"/>
    </source>
</evidence>
<dbReference type="PANTHER" id="PTHR30372">
    <property type="entry name" value="LIPID-A-DISACCHARIDE SYNTHASE"/>
    <property type="match status" value="1"/>
</dbReference>
<evidence type="ECO:0000256" key="1">
    <source>
        <dbReference type="ARBA" id="ARBA00002056"/>
    </source>
</evidence>
<keyword evidence="8" id="KW-0443">Lipid metabolism</keyword>
<dbReference type="GO" id="GO:0005543">
    <property type="term" value="F:phospholipid binding"/>
    <property type="evidence" value="ECO:0007669"/>
    <property type="project" value="TreeGrafter"/>
</dbReference>
<evidence type="ECO:0000313" key="12">
    <source>
        <dbReference type="EMBL" id="AYV56984.1"/>
    </source>
</evidence>
<evidence type="ECO:0000256" key="11">
    <source>
        <dbReference type="SAM" id="MobiDB-lite"/>
    </source>
</evidence>
<evidence type="ECO:0000256" key="6">
    <source>
        <dbReference type="ARBA" id="ARBA00022676"/>
    </source>
</evidence>
<evidence type="ECO:0000256" key="2">
    <source>
        <dbReference type="ARBA" id="ARBA00012687"/>
    </source>
</evidence>
<evidence type="ECO:0000256" key="8">
    <source>
        <dbReference type="ARBA" id="ARBA00023098"/>
    </source>
</evidence>
<dbReference type="InterPro" id="IPR003835">
    <property type="entry name" value="Glyco_trans_19"/>
</dbReference>
<keyword evidence="7 12" id="KW-0808">Transferase</keyword>
<sequence length="436" mass="49573">MATLRKSTLQPKKSGSQAASKRSVSAQVKKEDPKILMLAGEHSGDLLGGELIRELKKNFPDLETFGVGGERMIEEGFTSIESMEELSIIGFSAILFKYRFLKALIGRLLDVAIEKNCTHAILIDYPGFNLRLAKELKKLGITVIFYVSPQLWAWKFNRIFTIRENIDLMLVLFPFEKEIYDQYGVPCEFVGHPLAVRLREKIRKEAAVPDPEDKTHFHSVITLMPGSRSGEIRRILNDLLETAGQLSDHYETEKKKVRFLLPNINQKEEVYILEQIELAKTKYANLKIEYLFDRSLRAIEASDLVLVTSGTATLEVAYFEKPMIILYKVSMFTYVIGSLFIRTPHIGLVNILSGKEICRELVQAECTPHHIVEESIALLENKKYRAKTIEDIRKVKDALGNENSSRHASREITKLIKGIYKRTSATANVEKIGEPI</sequence>
<dbReference type="PANTHER" id="PTHR30372:SF4">
    <property type="entry name" value="LIPID-A-DISACCHARIDE SYNTHASE, MITOCHONDRIAL-RELATED"/>
    <property type="match status" value="1"/>
</dbReference>
<accession>A0AAD0UT49</accession>
<keyword evidence="4" id="KW-0444">Lipid biosynthesis</keyword>
<feature type="compositionally biased region" description="Polar residues" evidence="11">
    <location>
        <begin position="1"/>
        <end position="26"/>
    </location>
</feature>
<feature type="region of interest" description="Disordered" evidence="11">
    <location>
        <begin position="1"/>
        <end position="30"/>
    </location>
</feature>
<keyword evidence="6 12" id="KW-0328">Glycosyltransferase</keyword>
<dbReference type="EC" id="2.4.1.182" evidence="2 10"/>
<dbReference type="GO" id="GO:0008915">
    <property type="term" value="F:lipid-A-disaccharide synthase activity"/>
    <property type="evidence" value="ECO:0007669"/>
    <property type="project" value="UniProtKB-UniRule"/>
</dbReference>
<gene>
    <name evidence="12" type="ORF">EFP84_16730</name>
</gene>
<comment type="function">
    <text evidence="1">Condensation of UDP-2,3-diacylglucosamine and 2,3-diacylglucosamine-1-phosphate to form lipid A disaccharide, a precursor of lipid A, a phosphorylated glycolipid that anchors the lipopolysaccharide to the outer membrane of the cell.</text>
</comment>
<dbReference type="EMBL" id="CP033614">
    <property type="protein sequence ID" value="AYV56984.1"/>
    <property type="molecule type" value="Genomic_DNA"/>
</dbReference>
<name>A0AAD0UT49_9LEPT</name>
<evidence type="ECO:0000256" key="7">
    <source>
        <dbReference type="ARBA" id="ARBA00022679"/>
    </source>
</evidence>
<dbReference type="KEGG" id="lkm:EFP84_16730"/>
<evidence type="ECO:0000256" key="3">
    <source>
        <dbReference type="ARBA" id="ARBA00020902"/>
    </source>
</evidence>
<dbReference type="GO" id="GO:0009245">
    <property type="term" value="P:lipid A biosynthetic process"/>
    <property type="evidence" value="ECO:0007669"/>
    <property type="project" value="UniProtKB-UniRule"/>
</dbReference>
<organism evidence="12 13">
    <name type="scientific">Leptospira kmetyi</name>
    <dbReference type="NCBI Taxonomy" id="408139"/>
    <lineage>
        <taxon>Bacteria</taxon>
        <taxon>Pseudomonadati</taxon>
        <taxon>Spirochaetota</taxon>
        <taxon>Spirochaetia</taxon>
        <taxon>Leptospirales</taxon>
        <taxon>Leptospiraceae</taxon>
        <taxon>Leptospira</taxon>
    </lineage>
</organism>
<evidence type="ECO:0000313" key="13">
    <source>
        <dbReference type="Proteomes" id="UP000276407"/>
    </source>
</evidence>
<reference evidence="12 13" key="1">
    <citation type="submission" date="2018-11" db="EMBL/GenBank/DDBJ databases">
        <title>Complete genome sequence of Leptospira kmetyi isolate LS 001/16 from soil sample associated with a leptospirosis patient in Kelantan.</title>
        <authorList>
            <person name="Muhammad Yusoff F."/>
            <person name="Muhammad Yusoff S."/>
            <person name="Ahmad M.N."/>
            <person name="Yusof N.Y."/>
            <person name="Aziah I."/>
        </authorList>
    </citation>
    <scope>NUCLEOTIDE SEQUENCE [LARGE SCALE GENOMIC DNA]</scope>
    <source>
        <strain evidence="12 13">LS 001/16</strain>
    </source>
</reference>
<protein>
    <recommendedName>
        <fullName evidence="3 10">Lipid-A-disaccharide synthase</fullName>
        <ecNumber evidence="2 10">2.4.1.182</ecNumber>
    </recommendedName>
</protein>
<proteinExistence type="predicted"/>
<keyword evidence="5" id="KW-0441">Lipid A biosynthesis</keyword>
<dbReference type="NCBIfam" id="TIGR00215">
    <property type="entry name" value="lpxB"/>
    <property type="match status" value="1"/>
</dbReference>
<dbReference type="SUPFAM" id="SSF53756">
    <property type="entry name" value="UDP-Glycosyltransferase/glycogen phosphorylase"/>
    <property type="match status" value="1"/>
</dbReference>
<evidence type="ECO:0000256" key="10">
    <source>
        <dbReference type="NCBIfam" id="TIGR00215"/>
    </source>
</evidence>
<evidence type="ECO:0000256" key="5">
    <source>
        <dbReference type="ARBA" id="ARBA00022556"/>
    </source>
</evidence>
<dbReference type="RefSeq" id="WP_123180092.1">
    <property type="nucleotide sequence ID" value="NZ_CP033614.1"/>
</dbReference>
<dbReference type="GO" id="GO:0016020">
    <property type="term" value="C:membrane"/>
    <property type="evidence" value="ECO:0007669"/>
    <property type="project" value="GOC"/>
</dbReference>
<evidence type="ECO:0000256" key="9">
    <source>
        <dbReference type="ARBA" id="ARBA00048975"/>
    </source>
</evidence>
<dbReference type="Proteomes" id="UP000276407">
    <property type="component" value="Chromosome 1"/>
</dbReference>